<comment type="caution">
    <text evidence="2">The sequence shown here is derived from an EMBL/GenBank/DDBJ whole genome shotgun (WGS) entry which is preliminary data.</text>
</comment>
<dbReference type="SUPFAM" id="SSF50978">
    <property type="entry name" value="WD40 repeat-like"/>
    <property type="match status" value="1"/>
</dbReference>
<keyword evidence="1" id="KW-0853">WD repeat</keyword>
<feature type="repeat" description="WD" evidence="1">
    <location>
        <begin position="41"/>
        <end position="65"/>
    </location>
</feature>
<dbReference type="Proteomes" id="UP000485058">
    <property type="component" value="Unassembled WGS sequence"/>
</dbReference>
<proteinExistence type="predicted"/>
<evidence type="ECO:0000313" key="3">
    <source>
        <dbReference type="Proteomes" id="UP000485058"/>
    </source>
</evidence>
<dbReference type="EMBL" id="BLLF01001261">
    <property type="protein sequence ID" value="GFH18193.1"/>
    <property type="molecule type" value="Genomic_DNA"/>
</dbReference>
<accession>A0A699Z6J4</accession>
<dbReference type="Gene3D" id="2.130.10.10">
    <property type="entry name" value="YVTN repeat-like/Quinoprotein amine dehydrogenase"/>
    <property type="match status" value="1"/>
</dbReference>
<dbReference type="AlphaFoldDB" id="A0A699Z6J4"/>
<dbReference type="InterPro" id="IPR036322">
    <property type="entry name" value="WD40_repeat_dom_sf"/>
</dbReference>
<sequence length="137" mass="14796">MHVRQDIVSVGVNRVVNAVDWSNSGLVAYGAHTMVALYEPQLLVSGSEDATLRVWQVHASELVQAAQPSTHPQQQPWSQGMVGEAPALEVEPFYALRWSSPGPPPPALKPGARLASLARCTERIAPEIDDEAEAAYT</sequence>
<dbReference type="InterPro" id="IPR015943">
    <property type="entry name" value="WD40/YVTN_repeat-like_dom_sf"/>
</dbReference>
<evidence type="ECO:0000313" key="2">
    <source>
        <dbReference type="EMBL" id="GFH18193.1"/>
    </source>
</evidence>
<protein>
    <submittedName>
        <fullName evidence="2">Uncharacterized protein</fullName>
    </submittedName>
</protein>
<name>A0A699Z6J4_HAELA</name>
<organism evidence="2 3">
    <name type="scientific">Haematococcus lacustris</name>
    <name type="common">Green alga</name>
    <name type="synonym">Haematococcus pluvialis</name>
    <dbReference type="NCBI Taxonomy" id="44745"/>
    <lineage>
        <taxon>Eukaryota</taxon>
        <taxon>Viridiplantae</taxon>
        <taxon>Chlorophyta</taxon>
        <taxon>core chlorophytes</taxon>
        <taxon>Chlorophyceae</taxon>
        <taxon>CS clade</taxon>
        <taxon>Chlamydomonadales</taxon>
        <taxon>Haematococcaceae</taxon>
        <taxon>Haematococcus</taxon>
    </lineage>
</organism>
<gene>
    <name evidence="2" type="ORF">HaLaN_14952</name>
</gene>
<dbReference type="PROSITE" id="PS50082">
    <property type="entry name" value="WD_REPEATS_2"/>
    <property type="match status" value="1"/>
</dbReference>
<reference evidence="2 3" key="1">
    <citation type="submission" date="2020-02" db="EMBL/GenBank/DDBJ databases">
        <title>Draft genome sequence of Haematococcus lacustris strain NIES-144.</title>
        <authorList>
            <person name="Morimoto D."/>
            <person name="Nakagawa S."/>
            <person name="Yoshida T."/>
            <person name="Sawayama S."/>
        </authorList>
    </citation>
    <scope>NUCLEOTIDE SEQUENCE [LARGE SCALE GENOMIC DNA]</scope>
    <source>
        <strain evidence="2 3">NIES-144</strain>
    </source>
</reference>
<dbReference type="InterPro" id="IPR001680">
    <property type="entry name" value="WD40_rpt"/>
</dbReference>
<evidence type="ECO:0000256" key="1">
    <source>
        <dbReference type="PROSITE-ProRule" id="PRU00221"/>
    </source>
</evidence>
<keyword evidence="3" id="KW-1185">Reference proteome</keyword>